<keyword evidence="1" id="KW-0732">Signal</keyword>
<sequence length="161" mass="17263">MRSVLLVAALMLVSAHTYAIDQGGQIASLITFESAAARPDGRDGEDNVTSILNAGMEFTTPANISFHGGFSFVLGESFESAIHLGTRLYSASPALQIFPGLPMWSYIGGGVSFLDEVVFYPEAGFRIATSDASRIDIFIKVLNSDDETYDKHIMVGAGLTF</sequence>
<organism evidence="2 3">
    <name type="scientific">Marinomonas posidonica (strain CECT 7376 / NCIMB 14433 / IVIA-Po-181)</name>
    <dbReference type="NCBI Taxonomy" id="491952"/>
    <lineage>
        <taxon>Bacteria</taxon>
        <taxon>Pseudomonadati</taxon>
        <taxon>Pseudomonadota</taxon>
        <taxon>Gammaproteobacteria</taxon>
        <taxon>Oceanospirillales</taxon>
        <taxon>Oceanospirillaceae</taxon>
        <taxon>Marinomonas</taxon>
    </lineage>
</organism>
<feature type="chain" id="PRO_5003332946" description="Outer membrane protein beta-barrel domain-containing protein" evidence="1">
    <location>
        <begin position="20"/>
        <end position="161"/>
    </location>
</feature>
<evidence type="ECO:0000256" key="1">
    <source>
        <dbReference type="SAM" id="SignalP"/>
    </source>
</evidence>
<accession>F6D0B8</accession>
<gene>
    <name evidence="2" type="ordered locus">Mar181_0583</name>
</gene>
<protein>
    <recommendedName>
        <fullName evidence="4">Outer membrane protein beta-barrel domain-containing protein</fullName>
    </recommendedName>
</protein>
<feature type="signal peptide" evidence="1">
    <location>
        <begin position="1"/>
        <end position="19"/>
    </location>
</feature>
<evidence type="ECO:0000313" key="2">
    <source>
        <dbReference type="EMBL" id="AEF53640.1"/>
    </source>
</evidence>
<dbReference type="KEGG" id="mpc:Mar181_0583"/>
<dbReference type="EMBL" id="CP002771">
    <property type="protein sequence ID" value="AEF53640.1"/>
    <property type="molecule type" value="Genomic_DNA"/>
</dbReference>
<evidence type="ECO:0000313" key="3">
    <source>
        <dbReference type="Proteomes" id="UP000009230"/>
    </source>
</evidence>
<dbReference type="AlphaFoldDB" id="F6D0B8"/>
<dbReference type="Proteomes" id="UP000009230">
    <property type="component" value="Chromosome"/>
</dbReference>
<evidence type="ECO:0008006" key="4">
    <source>
        <dbReference type="Google" id="ProtNLM"/>
    </source>
</evidence>
<name>F6D0B8_MARPP</name>
<keyword evidence="3" id="KW-1185">Reference proteome</keyword>
<dbReference type="RefSeq" id="WP_013795117.1">
    <property type="nucleotide sequence ID" value="NC_015559.1"/>
</dbReference>
<dbReference type="HOGENOM" id="CLU_1684500_0_0_6"/>
<dbReference type="STRING" id="491952.Mar181_0583"/>
<dbReference type="OrthoDB" id="6103802at2"/>
<reference evidence="2 3" key="1">
    <citation type="journal article" date="2012" name="Stand. Genomic Sci.">
        <title>Complete genome sequence of Marinomonas posidonica type strain (IVIA-Po-181(T)).</title>
        <authorList>
            <person name="Lucas-Elio P."/>
            <person name="Goodwin L."/>
            <person name="Woyke T."/>
            <person name="Pitluck S."/>
            <person name="Nolan M."/>
            <person name="Kyrpides N.C."/>
            <person name="Detter J.C."/>
            <person name="Copeland A."/>
            <person name="Lu M."/>
            <person name="Bruce D."/>
            <person name="Detter C."/>
            <person name="Tapia R."/>
            <person name="Han S."/>
            <person name="Land M.L."/>
            <person name="Ivanova N."/>
            <person name="Mikhailova N."/>
            <person name="Johnston A.W."/>
            <person name="Sanchez-Amat A."/>
        </authorList>
    </citation>
    <scope>NUCLEOTIDE SEQUENCE [LARGE SCALE GENOMIC DNA]</scope>
    <source>
        <strain evidence="3">CECT 7376 / NCIMB 14433 / IVIA-Po-181</strain>
    </source>
</reference>
<proteinExistence type="predicted"/>